<dbReference type="Pfam" id="PF01661">
    <property type="entry name" value="Macro"/>
    <property type="match status" value="3"/>
</dbReference>
<dbReference type="PROSITE" id="PS51154">
    <property type="entry name" value="MACRO"/>
    <property type="match status" value="3"/>
</dbReference>
<evidence type="ECO:0000259" key="9">
    <source>
        <dbReference type="PROSITE" id="PS50853"/>
    </source>
</evidence>
<dbReference type="SUPFAM" id="SSF49265">
    <property type="entry name" value="Fibronectin type III"/>
    <property type="match status" value="1"/>
</dbReference>
<reference evidence="13" key="1">
    <citation type="submission" date="2018-11" db="EMBL/GenBank/DDBJ databases">
        <authorList>
            <person name="Alioto T."/>
            <person name="Alioto T."/>
        </authorList>
    </citation>
    <scope>NUCLEOTIDE SEQUENCE</scope>
</reference>
<feature type="domain" description="Fibronectin type-III" evidence="9">
    <location>
        <begin position="4"/>
        <end position="103"/>
    </location>
</feature>
<dbReference type="Gene3D" id="3.90.228.10">
    <property type="match status" value="1"/>
</dbReference>
<protein>
    <recommendedName>
        <fullName evidence="7">Poly [ADP-ribose] polymerase</fullName>
        <shortName evidence="7">PARP</shortName>
        <ecNumber evidence="7">2.4.2.-</ecNumber>
    </recommendedName>
</protein>
<name>A0A8B6C673_MYTGA</name>
<dbReference type="Gene3D" id="2.60.40.10">
    <property type="entry name" value="Immunoglobulins"/>
    <property type="match status" value="1"/>
</dbReference>
<dbReference type="Proteomes" id="UP000596742">
    <property type="component" value="Unassembled WGS sequence"/>
</dbReference>
<dbReference type="SUPFAM" id="SSF56399">
    <property type="entry name" value="ADP-ribosylation"/>
    <property type="match status" value="1"/>
</dbReference>
<organism evidence="13 14">
    <name type="scientific">Mytilus galloprovincialis</name>
    <name type="common">Mediterranean mussel</name>
    <dbReference type="NCBI Taxonomy" id="29158"/>
    <lineage>
        <taxon>Eukaryota</taxon>
        <taxon>Metazoa</taxon>
        <taxon>Spiralia</taxon>
        <taxon>Lophotrochozoa</taxon>
        <taxon>Mollusca</taxon>
        <taxon>Bivalvia</taxon>
        <taxon>Autobranchia</taxon>
        <taxon>Pteriomorphia</taxon>
        <taxon>Mytilida</taxon>
        <taxon>Mytiloidea</taxon>
        <taxon>Mytilidae</taxon>
        <taxon>Mytilinae</taxon>
        <taxon>Mytilus</taxon>
    </lineage>
</organism>
<evidence type="ECO:0000256" key="2">
    <source>
        <dbReference type="ARBA" id="ARBA00022676"/>
    </source>
</evidence>
<evidence type="ECO:0000259" key="11">
    <source>
        <dbReference type="PROSITE" id="PS51059"/>
    </source>
</evidence>
<dbReference type="EC" id="2.4.2.-" evidence="7"/>
<dbReference type="PROSITE" id="PS50853">
    <property type="entry name" value="FN3"/>
    <property type="match status" value="1"/>
</dbReference>
<dbReference type="GO" id="GO:0010629">
    <property type="term" value="P:negative regulation of gene expression"/>
    <property type="evidence" value="ECO:0007669"/>
    <property type="project" value="TreeGrafter"/>
</dbReference>
<dbReference type="InterPro" id="IPR037197">
    <property type="entry name" value="WWE_dom_sf"/>
</dbReference>
<dbReference type="Gene3D" id="3.30.720.50">
    <property type="match status" value="1"/>
</dbReference>
<evidence type="ECO:0000259" key="12">
    <source>
        <dbReference type="PROSITE" id="PS51154"/>
    </source>
</evidence>
<gene>
    <name evidence="13" type="ORF">MGAL_10B025115</name>
</gene>
<keyword evidence="14" id="KW-1185">Reference proteome</keyword>
<proteinExistence type="predicted"/>
<feature type="compositionally biased region" description="Polar residues" evidence="8">
    <location>
        <begin position="1457"/>
        <end position="1474"/>
    </location>
</feature>
<dbReference type="SUPFAM" id="SSF52949">
    <property type="entry name" value="Macro domain-like"/>
    <property type="match status" value="3"/>
</dbReference>
<evidence type="ECO:0000313" key="14">
    <source>
        <dbReference type="Proteomes" id="UP000596742"/>
    </source>
</evidence>
<dbReference type="InterPro" id="IPR032171">
    <property type="entry name" value="COR-A"/>
</dbReference>
<keyword evidence="6" id="KW-0539">Nucleus</keyword>
<feature type="region of interest" description="Disordered" evidence="8">
    <location>
        <begin position="281"/>
        <end position="301"/>
    </location>
</feature>
<keyword evidence="2 7" id="KW-0328">Glycosyltransferase</keyword>
<keyword evidence="4" id="KW-0677">Repeat</keyword>
<feature type="domain" description="WWE" evidence="10">
    <location>
        <begin position="1799"/>
        <end position="1880"/>
    </location>
</feature>
<dbReference type="InterPro" id="IPR027417">
    <property type="entry name" value="P-loop_NTPase"/>
</dbReference>
<dbReference type="InterPro" id="IPR043472">
    <property type="entry name" value="Macro_dom-like"/>
</dbReference>
<dbReference type="EMBL" id="UYJE01001240">
    <property type="protein sequence ID" value="VDI00520.1"/>
    <property type="molecule type" value="Genomic_DNA"/>
</dbReference>
<dbReference type="SMART" id="SM00060">
    <property type="entry name" value="FN3"/>
    <property type="match status" value="1"/>
</dbReference>
<comment type="subcellular location">
    <subcellularLocation>
        <location evidence="1">Nucleus</location>
    </subcellularLocation>
</comment>
<dbReference type="InterPro" id="IPR004170">
    <property type="entry name" value="WWE_dom"/>
</dbReference>
<evidence type="ECO:0000256" key="5">
    <source>
        <dbReference type="ARBA" id="ARBA00023027"/>
    </source>
</evidence>
<dbReference type="Pfam" id="PF16095">
    <property type="entry name" value="COR-A"/>
    <property type="match status" value="1"/>
</dbReference>
<evidence type="ECO:0000259" key="10">
    <source>
        <dbReference type="PROSITE" id="PS50918"/>
    </source>
</evidence>
<dbReference type="Pfam" id="PF00644">
    <property type="entry name" value="PARP"/>
    <property type="match status" value="1"/>
</dbReference>
<dbReference type="Pfam" id="PF08477">
    <property type="entry name" value="Roc"/>
    <property type="match status" value="1"/>
</dbReference>
<feature type="domain" description="Macro" evidence="12">
    <location>
        <begin position="1486"/>
        <end position="1662"/>
    </location>
</feature>
<evidence type="ECO:0000256" key="7">
    <source>
        <dbReference type="RuleBase" id="RU362114"/>
    </source>
</evidence>
<dbReference type="InterPro" id="IPR012317">
    <property type="entry name" value="Poly(ADP-ribose)pol_cat_dom"/>
</dbReference>
<dbReference type="SUPFAM" id="SSF52540">
    <property type="entry name" value="P-loop containing nucleoside triphosphate hydrolases"/>
    <property type="match status" value="1"/>
</dbReference>
<dbReference type="InterPro" id="IPR052056">
    <property type="entry name" value="Mono-ARTD/PARP"/>
</dbReference>
<evidence type="ECO:0000256" key="4">
    <source>
        <dbReference type="ARBA" id="ARBA00022737"/>
    </source>
</evidence>
<dbReference type="SMART" id="SM00506">
    <property type="entry name" value="A1pp"/>
    <property type="match status" value="3"/>
</dbReference>
<evidence type="ECO:0000256" key="1">
    <source>
        <dbReference type="ARBA" id="ARBA00004123"/>
    </source>
</evidence>
<feature type="region of interest" description="Disordered" evidence="8">
    <location>
        <begin position="1243"/>
        <end position="1275"/>
    </location>
</feature>
<evidence type="ECO:0000256" key="6">
    <source>
        <dbReference type="ARBA" id="ARBA00023242"/>
    </source>
</evidence>
<dbReference type="PANTHER" id="PTHR14453">
    <property type="entry name" value="PARP/ZINC FINGER CCCH TYPE DOMAIN CONTAINING PROTEIN"/>
    <property type="match status" value="1"/>
</dbReference>
<dbReference type="CDD" id="cd02907">
    <property type="entry name" value="Macro_Af1521_BAL-like"/>
    <property type="match status" value="1"/>
</dbReference>
<dbReference type="PROSITE" id="PS50918">
    <property type="entry name" value="WWE"/>
    <property type="match status" value="1"/>
</dbReference>
<dbReference type="PROSITE" id="PS51059">
    <property type="entry name" value="PARP_CATALYTIC"/>
    <property type="match status" value="1"/>
</dbReference>
<feature type="domain" description="Macro" evidence="12">
    <location>
        <begin position="1044"/>
        <end position="1233"/>
    </location>
</feature>
<dbReference type="OrthoDB" id="6159649at2759"/>
<evidence type="ECO:0000313" key="13">
    <source>
        <dbReference type="EMBL" id="VDI00520.1"/>
    </source>
</evidence>
<feature type="region of interest" description="Disordered" evidence="8">
    <location>
        <begin position="1444"/>
        <end position="1481"/>
    </location>
</feature>
<dbReference type="CDD" id="cd00063">
    <property type="entry name" value="FN3"/>
    <property type="match status" value="1"/>
</dbReference>
<dbReference type="InterPro" id="IPR003961">
    <property type="entry name" value="FN3_dom"/>
</dbReference>
<dbReference type="GO" id="GO:0003714">
    <property type="term" value="F:transcription corepressor activity"/>
    <property type="evidence" value="ECO:0007669"/>
    <property type="project" value="TreeGrafter"/>
</dbReference>
<dbReference type="GO" id="GO:0005737">
    <property type="term" value="C:cytoplasm"/>
    <property type="evidence" value="ECO:0007669"/>
    <property type="project" value="TreeGrafter"/>
</dbReference>
<dbReference type="GO" id="GO:0005634">
    <property type="term" value="C:nucleus"/>
    <property type="evidence" value="ECO:0007669"/>
    <property type="project" value="UniProtKB-SubCell"/>
</dbReference>
<dbReference type="InterPro" id="IPR013783">
    <property type="entry name" value="Ig-like_fold"/>
</dbReference>
<feature type="domain" description="PARP catalytic" evidence="11">
    <location>
        <begin position="1891"/>
        <end position="2075"/>
    </location>
</feature>
<dbReference type="PANTHER" id="PTHR14453:SF67">
    <property type="entry name" value="POLY [ADP-RIBOSE] POLYMERASE"/>
    <property type="match status" value="1"/>
</dbReference>
<dbReference type="Gene3D" id="3.40.220.10">
    <property type="entry name" value="Leucine Aminopeptidase, subunit E, domain 1"/>
    <property type="match status" value="3"/>
</dbReference>
<sequence length="2075" mass="235148">MDTSPANFEIAECTEHSITIEWDINNSDNYLEYKLVEQFNDSNDWKTMFLTTKDVSTKGNGRYGYKLQNLSSDTCYELKMCSVDNYQVKSQYTKPKTTKTLSIGLPDDIKRLKEEDIDAFIKLMQSEKQERRYYVRIMIVGRGEVGKTCLMRRLLKESIDDVTSTEVLDIVVRKCKINIDDGSWTIDKDIYDDLLNRLQRAVIQSEIVEKESITQSENIEMDSKVDVQAECSENMREQSDASDTISSKHAVSIHQEVLPVNRNDKRTTYRSITNLSKLEISTSGTPNAGETGLNFNSLENMPTSNNETKHDIEILDNDNNIENFIGGIAKDNENLEITENNSTLKDIEHDNKSPPFVMPENLMSSVLSTTSNSDIPTNHHALCGLWDFAGQKEFYATHQAFLTSSAIYLVVANIADDISEKAVKQYFADYDKVGEYVDFWFDTIHCHRTVDKGISKQHNDHIDPPVIIVFTGKDEYEKIHKGKKTVAERMTELQNQLDDVLKQQSKYHHFRDIFCLSNTDDPDEEFEKLRLKISTTAKKMKNWGELMPLKWILLEHLIEINKNEGKHFINFSDMVSLANHPEIKMTNIKDVEAFLRFQNKEGNIIFFDDMQEFIILNPQWLVNSFRCLVSDKIDANLQHRSDWGEFKHKGKLSESLIKQLFKSRNGEKFIGQSKHLLRVMEKFDIIIKIDGTSSYIMPSMMPSADFHEECNKIGIEGEDCKRTSWLCLKFEFLPQSFFNHFYVWFIREYKSKYTVNEEQLLAHSFRGFCFVDIDDSCCKKLLVTMSTDTIALQLLSFSKKEEDFGNICSNIRYGLIEHTNAIKKRYDLEISYELHFKCSKSQYDEDSISYQQLKLVSEYRCRKHTHETEELYLPWMGNASVRNDAFNNEWNMQHEEDERIQVKTNDEAINIFYHRETSEENIQIPRAELRMLQEQFQAEISIIKQRCVKEHVTLNIDNVRALIQGNSKGVKDAKQKIDDILRSIYKKKYTMKKAGIVKHMTSEQGKTKISQVERRNKVVVHLQTGEDSDDDDQVQPISPNKTYTETAMCIIPSGQTIITVVGDITELDVDVIVNAANKNLNHVGGLAKVIVDKGGNSIQKECDDYLRAKNRARRMYEGEIFCSAPGNLNCKMIAHAVGPVWQNGRSSEDEYLSECIETSLEKTEDMKYRSIAIPALCTGIFGYPANKATKVIVETIRDYMKGNGASSSVRQIYLCDVKEDIVDHFLSAVERFFDKANVKKQRGRSGFVSSPPVRSRHGSSDYGPSPSPRRPSTAGSHISVTLVKGWIATQEVDVIVNTTSTSLQLNQGAVSQSLLKMGGTGIQAECSQKYPTGIQPGDVAETSGGQIECKMICHGALPGYNGATAMKIMETFMKTCLQTAHDNGFVSVAFPALGTGNLGYPKNQVAKNMFSCVDRFSSNHPTSSVCDVRFVVYEKDYPTIKAFEEEQRKRQSGEYVSRQTRNLGPDGTTDQDQGASGGWHQRALADNRQASVDIGDLTLKVYQGDLTEATVDVIVNGTNRDLDLTRGGVSQAILKKGGHELSQLLSVPAPKKEMKREGVATTTAGRNFSCDFIIHINMEDSHVDLKDKFKTVLEKVDELNKKSVALPALGAGISYAIDKVAESLFDALISFQKKNTNVSEVHVVIYEKEKVSQFLVAIQNCIQSQSNQSQGLFSRFKGMLGYGEKKAVSTKPWAVSKMPSSVLNLVVYAKKQNDADSALRSLEESLINDYKEKLIEDTVVKDLTKEQEAKIMKLEETCEVEIEFNRRIGRIKVRGLIENLSEAMDKVHKISRDLDRQKQKQNHAKLVADMVQWYVISVEDTGQKLEGYPAEVNLLLEQAFLNNEPQAFFLDNSGNKYIVDLTNYEEYPEDDPSDTVAVLRKSKMTDSAFDMPSNWTAMDPNENIKIVTLQTADKEYQDVVKDFLTNMAENYNSIVKIEKIQNRTLQQQYAAKKKSMDSTNAKGNNNELKLWHGTAMEAVDSINTYGFNRSYCGKNAVAYDNGVYFAVNPTYSAQAQYALGEFTKGQGGMKVPPPKPGAAGGHILYDSVVDNPQSPGIVVIFHDTQAYPEYLIVFK</sequence>
<dbReference type="Gene3D" id="3.40.50.300">
    <property type="entry name" value="P-loop containing nucleotide triphosphate hydrolases"/>
    <property type="match status" value="2"/>
</dbReference>
<accession>A0A8B6C673</accession>
<dbReference type="SUPFAM" id="SSF117839">
    <property type="entry name" value="WWE domain"/>
    <property type="match status" value="1"/>
</dbReference>
<evidence type="ECO:0000256" key="8">
    <source>
        <dbReference type="SAM" id="MobiDB-lite"/>
    </source>
</evidence>
<evidence type="ECO:0000256" key="3">
    <source>
        <dbReference type="ARBA" id="ARBA00022679"/>
    </source>
</evidence>
<keyword evidence="3 7" id="KW-0808">Transferase</keyword>
<dbReference type="InterPro" id="IPR036116">
    <property type="entry name" value="FN3_sf"/>
</dbReference>
<keyword evidence="5 7" id="KW-0520">NAD</keyword>
<dbReference type="InterPro" id="IPR002589">
    <property type="entry name" value="Macro_dom"/>
</dbReference>
<comment type="caution">
    <text evidence="13">The sequence shown here is derived from an EMBL/GenBank/DDBJ whole genome shotgun (WGS) entry which is preliminary data.</text>
</comment>
<dbReference type="GO" id="GO:0003950">
    <property type="term" value="F:NAD+ poly-ADP-ribosyltransferase activity"/>
    <property type="evidence" value="ECO:0007669"/>
    <property type="project" value="UniProtKB-UniRule"/>
</dbReference>
<feature type="domain" description="Macro" evidence="12">
    <location>
        <begin position="1267"/>
        <end position="1451"/>
    </location>
</feature>